<evidence type="ECO:0000259" key="10">
    <source>
        <dbReference type="Pfam" id="PF21928"/>
    </source>
</evidence>
<evidence type="ECO:0000256" key="2">
    <source>
        <dbReference type="ARBA" id="ARBA00022763"/>
    </source>
</evidence>
<dbReference type="Pfam" id="PF21928">
    <property type="entry name" value="XLF_CC"/>
    <property type="match status" value="1"/>
</dbReference>
<dbReference type="AlphaFoldDB" id="A0A9W4I803"/>
<evidence type="ECO:0000256" key="1">
    <source>
        <dbReference type="ARBA" id="ARBA00004123"/>
    </source>
</evidence>
<organism evidence="11 12">
    <name type="scientific">Penicillium salamii</name>
    <dbReference type="NCBI Taxonomy" id="1612424"/>
    <lineage>
        <taxon>Eukaryota</taxon>
        <taxon>Fungi</taxon>
        <taxon>Dikarya</taxon>
        <taxon>Ascomycota</taxon>
        <taxon>Pezizomycotina</taxon>
        <taxon>Eurotiomycetes</taxon>
        <taxon>Eurotiomycetidae</taxon>
        <taxon>Eurotiales</taxon>
        <taxon>Aspergillaceae</taxon>
        <taxon>Penicillium</taxon>
    </lineage>
</organism>
<evidence type="ECO:0000259" key="9">
    <source>
        <dbReference type="Pfam" id="PF09302"/>
    </source>
</evidence>
<feature type="domain" description="XLF-like N-terminal" evidence="9">
    <location>
        <begin position="4"/>
        <end position="120"/>
    </location>
</feature>
<dbReference type="GO" id="GO:0045027">
    <property type="term" value="F:DNA end binding"/>
    <property type="evidence" value="ECO:0007669"/>
    <property type="project" value="TreeGrafter"/>
</dbReference>
<dbReference type="PANTHER" id="PTHR32235:SF1">
    <property type="entry name" value="NON-HOMOLOGOUS END-JOINING FACTOR 1"/>
    <property type="match status" value="1"/>
</dbReference>
<evidence type="ECO:0000313" key="11">
    <source>
        <dbReference type="EMBL" id="CAG8234080.1"/>
    </source>
</evidence>
<name>A0A9W4I803_9EURO</name>
<keyword evidence="12" id="KW-1185">Reference proteome</keyword>
<evidence type="ECO:0000256" key="6">
    <source>
        <dbReference type="ARBA" id="ARBA00025747"/>
    </source>
</evidence>
<evidence type="ECO:0000256" key="8">
    <source>
        <dbReference type="SAM" id="MobiDB-lite"/>
    </source>
</evidence>
<feature type="compositionally biased region" description="Basic and acidic residues" evidence="8">
    <location>
        <begin position="516"/>
        <end position="535"/>
    </location>
</feature>
<feature type="compositionally biased region" description="Polar residues" evidence="8">
    <location>
        <begin position="495"/>
        <end position="508"/>
    </location>
</feature>
<dbReference type="CDD" id="cd22285">
    <property type="entry name" value="HD_XLF_N"/>
    <property type="match status" value="1"/>
</dbReference>
<evidence type="ECO:0000256" key="5">
    <source>
        <dbReference type="ARBA" id="ARBA00023242"/>
    </source>
</evidence>
<comment type="subcellular location">
    <subcellularLocation>
        <location evidence="1">Nucleus</location>
    </subcellularLocation>
</comment>
<dbReference type="GO" id="GO:0032807">
    <property type="term" value="C:DNA ligase IV complex"/>
    <property type="evidence" value="ECO:0007669"/>
    <property type="project" value="TreeGrafter"/>
</dbReference>
<comment type="caution">
    <text evidence="11">The sequence shown here is derived from an EMBL/GenBank/DDBJ whole genome shotgun (WGS) entry which is preliminary data.</text>
</comment>
<keyword evidence="5" id="KW-0539">Nucleus</keyword>
<evidence type="ECO:0000313" key="12">
    <source>
        <dbReference type="Proteomes" id="UP001152649"/>
    </source>
</evidence>
<reference evidence="11" key="1">
    <citation type="submission" date="2021-07" db="EMBL/GenBank/DDBJ databases">
        <authorList>
            <person name="Branca A.L. A."/>
        </authorList>
    </citation>
    <scope>NUCLEOTIDE SEQUENCE</scope>
</reference>
<protein>
    <recommendedName>
        <fullName evidence="7">Non-homologous end-joining factor 1</fullName>
    </recommendedName>
</protein>
<accession>A0A9W4I803</accession>
<evidence type="ECO:0000256" key="7">
    <source>
        <dbReference type="ARBA" id="ARBA00044529"/>
    </source>
</evidence>
<keyword evidence="2" id="KW-0227">DNA damage</keyword>
<dbReference type="GO" id="GO:0006303">
    <property type="term" value="P:double-strand break repair via nonhomologous end joining"/>
    <property type="evidence" value="ECO:0007669"/>
    <property type="project" value="TreeGrafter"/>
</dbReference>
<feature type="compositionally biased region" description="Acidic residues" evidence="8">
    <location>
        <begin position="332"/>
        <end position="345"/>
    </location>
</feature>
<dbReference type="OrthoDB" id="2155935at2759"/>
<feature type="compositionally biased region" description="Basic and acidic residues" evidence="8">
    <location>
        <begin position="403"/>
        <end position="420"/>
    </location>
</feature>
<proteinExistence type="inferred from homology"/>
<gene>
    <name evidence="11" type="ORF">PSALAMII_LOCUS335</name>
</gene>
<dbReference type="EMBL" id="CAJVPG010000011">
    <property type="protein sequence ID" value="CAG8234080.1"/>
    <property type="molecule type" value="Genomic_DNA"/>
</dbReference>
<dbReference type="Pfam" id="PF09302">
    <property type="entry name" value="XLF"/>
    <property type="match status" value="1"/>
</dbReference>
<dbReference type="InterPro" id="IPR053829">
    <property type="entry name" value="XLF-like_CC"/>
</dbReference>
<sequence>MTSKWQRLHLSDQSVPPLLFQYTWTKQGYEIYITDLAYIWSERLSQKQIIKRAEEDATTIDPGEDSEQLNVLLEKIGEALQTGKDSAVIGSGAQTNSLEVKTTTKLPAPLKPLRWNLKLVKESPSYLTSKMLLPLISEEANWELRQRSLLQQIKQKDSVLSKLLDKIETTGVDLGTVFPSAAGSRSSRKAITRSEAARFVKGLEPFDEQTWLAKTESSDGAGLAKNLLQELTGSGEPGDISKFSQPQEQWWHQLTGLSGTTARDTSPESEDPPPIERKYDEPVSSSHVDIEGESTASSDDDEFQSEPAKSKRSPLGQKPRKKSPSPVPLPAEPDDEATASDSDPEPEPRRNRIPTVSKSPEPPAPVSQEKPSRKIGGQGIIGGKKSKEGYPVAPTQPPSSPEHQAHQKSPQEDRFNDRPPPKSSTPPQREANVKRPGKLGMIGGKAKAKVPLPVQNDPSPPVVETRALSPDQSSLTKSKATREATPDVARKEGTPLSSSRAAETSTSGPLAELETDEQRADRRREELKRALEAKGKAPAKKKRRF</sequence>
<evidence type="ECO:0000256" key="4">
    <source>
        <dbReference type="ARBA" id="ARBA00023204"/>
    </source>
</evidence>
<feature type="compositionally biased region" description="Basic and acidic residues" evidence="8">
    <location>
        <begin position="480"/>
        <end position="493"/>
    </location>
</feature>
<evidence type="ECO:0000256" key="3">
    <source>
        <dbReference type="ARBA" id="ARBA00023125"/>
    </source>
</evidence>
<feature type="domain" description="XLF-like coiled-coil region" evidence="10">
    <location>
        <begin position="123"/>
        <end position="175"/>
    </location>
</feature>
<dbReference type="Gene3D" id="2.170.210.10">
    <property type="entry name" value="DNA double-strand break repair and VJ recombination XRCC4, N-terminal"/>
    <property type="match status" value="1"/>
</dbReference>
<dbReference type="InterPro" id="IPR015381">
    <property type="entry name" value="XLF-like_N"/>
</dbReference>
<comment type="similarity">
    <text evidence="6">Belongs to the XRCC4-XLF family. XLF subfamily.</text>
</comment>
<feature type="region of interest" description="Disordered" evidence="8">
    <location>
        <begin position="257"/>
        <end position="545"/>
    </location>
</feature>
<dbReference type="InterPro" id="IPR038051">
    <property type="entry name" value="XRCC4-like_N_sf"/>
</dbReference>
<dbReference type="InterPro" id="IPR052287">
    <property type="entry name" value="NHEJ_factor"/>
</dbReference>
<keyword evidence="3" id="KW-0238">DNA-binding</keyword>
<dbReference type="Proteomes" id="UP001152649">
    <property type="component" value="Unassembled WGS sequence"/>
</dbReference>
<dbReference type="PANTHER" id="PTHR32235">
    <property type="entry name" value="NON-HOMOLOGOUS END-JOINING FACTOR 1"/>
    <property type="match status" value="1"/>
</dbReference>
<keyword evidence="4" id="KW-0234">DNA repair</keyword>